<sequence length="210" mass="23074">MHPSLKENLEIIAGMVVIFVLDVVAGAEISYGSVFSSSASQAIGIIDDIGAVIFVIITVLTITAILINRRRVVLRIFVLYLIVATVQTVANIAALLVTAHVRNDNYLWGLFDIGAAYLMIVSVFTGWYWVSDRLIKNGAFVFPARDNQEPPQPNLIDYLFIAFNTNATFGPTSESVVSRRVKLIMMSQTTMSLVILLVLVARIIGLQRTG</sequence>
<feature type="transmembrane region" description="Helical" evidence="1">
    <location>
        <begin position="43"/>
        <end position="66"/>
    </location>
</feature>
<gene>
    <name evidence="2" type="ORF">UFOPK2683_00200</name>
    <name evidence="3" type="ORF">UFOPK3605_00794</name>
    <name evidence="4" type="ORF">UFOPK3897_01765</name>
    <name evidence="5" type="ORF">UFOPK4121_01434</name>
</gene>
<dbReference type="EMBL" id="CAFBMM010000032">
    <property type="protein sequence ID" value="CAB4906395.1"/>
    <property type="molecule type" value="Genomic_DNA"/>
</dbReference>
<evidence type="ECO:0000313" key="4">
    <source>
        <dbReference type="EMBL" id="CAB4991755.1"/>
    </source>
</evidence>
<keyword evidence="1" id="KW-0472">Membrane</keyword>
<evidence type="ECO:0000313" key="2">
    <source>
        <dbReference type="EMBL" id="CAB4714629.1"/>
    </source>
</evidence>
<evidence type="ECO:0000313" key="3">
    <source>
        <dbReference type="EMBL" id="CAB4906395.1"/>
    </source>
</evidence>
<feature type="transmembrane region" description="Helical" evidence="1">
    <location>
        <begin position="106"/>
        <end position="130"/>
    </location>
</feature>
<protein>
    <submittedName>
        <fullName evidence="5">Unannotated protein</fullName>
    </submittedName>
</protein>
<evidence type="ECO:0000313" key="5">
    <source>
        <dbReference type="EMBL" id="CAB5031591.1"/>
    </source>
</evidence>
<dbReference type="EMBL" id="CAFBPQ010000063">
    <property type="protein sequence ID" value="CAB5031591.1"/>
    <property type="molecule type" value="Genomic_DNA"/>
</dbReference>
<organism evidence="5">
    <name type="scientific">freshwater metagenome</name>
    <dbReference type="NCBI Taxonomy" id="449393"/>
    <lineage>
        <taxon>unclassified sequences</taxon>
        <taxon>metagenomes</taxon>
        <taxon>ecological metagenomes</taxon>
    </lineage>
</organism>
<evidence type="ECO:0000256" key="1">
    <source>
        <dbReference type="SAM" id="Phobius"/>
    </source>
</evidence>
<feature type="transmembrane region" description="Helical" evidence="1">
    <location>
        <begin position="183"/>
        <end position="204"/>
    </location>
</feature>
<accession>A0A6J7RRT0</accession>
<keyword evidence="1" id="KW-1133">Transmembrane helix</keyword>
<proteinExistence type="predicted"/>
<keyword evidence="1" id="KW-0812">Transmembrane</keyword>
<dbReference type="EMBL" id="CAEZYK010000006">
    <property type="protein sequence ID" value="CAB4714629.1"/>
    <property type="molecule type" value="Genomic_DNA"/>
</dbReference>
<reference evidence="5" key="1">
    <citation type="submission" date="2020-05" db="EMBL/GenBank/DDBJ databases">
        <authorList>
            <person name="Chiriac C."/>
            <person name="Salcher M."/>
            <person name="Ghai R."/>
            <person name="Kavagutti S V."/>
        </authorList>
    </citation>
    <scope>NUCLEOTIDE SEQUENCE</scope>
</reference>
<dbReference type="EMBL" id="CAFBOF010000087">
    <property type="protein sequence ID" value="CAB4991755.1"/>
    <property type="molecule type" value="Genomic_DNA"/>
</dbReference>
<feature type="transmembrane region" description="Helical" evidence="1">
    <location>
        <begin position="12"/>
        <end position="31"/>
    </location>
</feature>
<dbReference type="AlphaFoldDB" id="A0A6J7RRT0"/>
<feature type="transmembrane region" description="Helical" evidence="1">
    <location>
        <begin position="78"/>
        <end position="100"/>
    </location>
</feature>
<name>A0A6J7RRT0_9ZZZZ</name>